<keyword evidence="2" id="KW-1185">Reference proteome</keyword>
<organism evidence="1 2">
    <name type="scientific">Dreissena polymorpha</name>
    <name type="common">Zebra mussel</name>
    <name type="synonym">Mytilus polymorpha</name>
    <dbReference type="NCBI Taxonomy" id="45954"/>
    <lineage>
        <taxon>Eukaryota</taxon>
        <taxon>Metazoa</taxon>
        <taxon>Spiralia</taxon>
        <taxon>Lophotrochozoa</taxon>
        <taxon>Mollusca</taxon>
        <taxon>Bivalvia</taxon>
        <taxon>Autobranchia</taxon>
        <taxon>Heteroconchia</taxon>
        <taxon>Euheterodonta</taxon>
        <taxon>Imparidentia</taxon>
        <taxon>Neoheterodontei</taxon>
        <taxon>Myida</taxon>
        <taxon>Dreissenoidea</taxon>
        <taxon>Dreissenidae</taxon>
        <taxon>Dreissena</taxon>
    </lineage>
</organism>
<evidence type="ECO:0000313" key="2">
    <source>
        <dbReference type="Proteomes" id="UP000828390"/>
    </source>
</evidence>
<name>A0A9D4RY50_DREPO</name>
<evidence type="ECO:0000313" key="1">
    <source>
        <dbReference type="EMBL" id="KAH3883305.1"/>
    </source>
</evidence>
<dbReference type="OrthoDB" id="6099689at2759"/>
<accession>A0A9D4RY50</accession>
<reference evidence="1" key="2">
    <citation type="submission" date="2020-11" db="EMBL/GenBank/DDBJ databases">
        <authorList>
            <person name="McCartney M.A."/>
            <person name="Auch B."/>
            <person name="Kono T."/>
            <person name="Mallez S."/>
            <person name="Becker A."/>
            <person name="Gohl D.M."/>
            <person name="Silverstein K.A.T."/>
            <person name="Koren S."/>
            <person name="Bechman K.B."/>
            <person name="Herman A."/>
            <person name="Abrahante J.E."/>
            <person name="Garbe J."/>
        </authorList>
    </citation>
    <scope>NUCLEOTIDE SEQUENCE</scope>
    <source>
        <strain evidence="1">Duluth1</strain>
        <tissue evidence="1">Whole animal</tissue>
    </source>
</reference>
<gene>
    <name evidence="1" type="ORF">DPMN_007259</name>
</gene>
<dbReference type="AlphaFoldDB" id="A0A9D4RY50"/>
<dbReference type="EMBL" id="JAIWYP010000001">
    <property type="protein sequence ID" value="KAH3883305.1"/>
    <property type="molecule type" value="Genomic_DNA"/>
</dbReference>
<comment type="caution">
    <text evidence="1">The sequence shown here is derived from an EMBL/GenBank/DDBJ whole genome shotgun (WGS) entry which is preliminary data.</text>
</comment>
<dbReference type="Proteomes" id="UP000828390">
    <property type="component" value="Unassembled WGS sequence"/>
</dbReference>
<proteinExistence type="predicted"/>
<protein>
    <submittedName>
        <fullName evidence="1">Uncharacterized protein</fullName>
    </submittedName>
</protein>
<reference evidence="1" key="1">
    <citation type="journal article" date="2019" name="bioRxiv">
        <title>The Genome of the Zebra Mussel, Dreissena polymorpha: A Resource for Invasive Species Research.</title>
        <authorList>
            <person name="McCartney M.A."/>
            <person name="Auch B."/>
            <person name="Kono T."/>
            <person name="Mallez S."/>
            <person name="Zhang Y."/>
            <person name="Obille A."/>
            <person name="Becker A."/>
            <person name="Abrahante J.E."/>
            <person name="Garbe J."/>
            <person name="Badalamenti J.P."/>
            <person name="Herman A."/>
            <person name="Mangelson H."/>
            <person name="Liachko I."/>
            <person name="Sullivan S."/>
            <person name="Sone E.D."/>
            <person name="Koren S."/>
            <person name="Silverstein K.A.T."/>
            <person name="Beckman K.B."/>
            <person name="Gohl D.M."/>
        </authorList>
    </citation>
    <scope>NUCLEOTIDE SEQUENCE</scope>
    <source>
        <strain evidence="1">Duluth1</strain>
        <tissue evidence="1">Whole animal</tissue>
    </source>
</reference>
<sequence>MFGDFRRSHAHGHEANELESFMDSLRERRLETIKYFTHMTTTENIRKIFKDGTMFPRNTETPHWSVLSRDKDAPMGVWFSASLYHGELPETSAFGDNRIKIPCQFIVQNMFQPRLFLEAFYYYESNPKNQIVRLILVDAEVHRREAEWCEKKCLRRLNMVDNKILVLNRNKKVYQCVKNDGELFPYIWVEVLVVGQVDMVAIDTIDETTPSKLEPTPGKVPTGV</sequence>